<keyword evidence="3" id="KW-0819">tRNA processing</keyword>
<name>A0A444IQK3_9BACT</name>
<evidence type="ECO:0000256" key="2">
    <source>
        <dbReference type="ARBA" id="ARBA00022679"/>
    </source>
</evidence>
<gene>
    <name evidence="9" type="ORF">VT99_14082</name>
</gene>
<dbReference type="GO" id="GO:0005829">
    <property type="term" value="C:cytosol"/>
    <property type="evidence" value="ECO:0007669"/>
    <property type="project" value="TreeGrafter"/>
</dbReference>
<dbReference type="InterPro" id="IPR043129">
    <property type="entry name" value="ATPase_NBD"/>
</dbReference>
<dbReference type="PANTHER" id="PTHR11735:SF11">
    <property type="entry name" value="TRNA THREONYLCARBAMOYLADENOSINE BIOSYNTHESIS PROTEIN TSAB"/>
    <property type="match status" value="1"/>
</dbReference>
<dbReference type="NCBIfam" id="TIGR03725">
    <property type="entry name" value="T6A_YeaZ"/>
    <property type="match status" value="1"/>
</dbReference>
<dbReference type="InterPro" id="IPR000905">
    <property type="entry name" value="Gcp-like_dom"/>
</dbReference>
<dbReference type="PANTHER" id="PTHR11735">
    <property type="entry name" value="TRNA N6-ADENOSINE THREONYLCARBAMOYLTRANSFERASE"/>
    <property type="match status" value="1"/>
</dbReference>
<proteinExistence type="predicted"/>
<dbReference type="Proteomes" id="UP000286862">
    <property type="component" value="Unassembled WGS sequence"/>
</dbReference>
<keyword evidence="4" id="KW-0479">Metal-binding</keyword>
<dbReference type="GO" id="GO:0061711">
    <property type="term" value="F:tRNA N(6)-L-threonylcarbamoyladenine synthase activity"/>
    <property type="evidence" value="ECO:0007669"/>
    <property type="project" value="UniProtKB-EC"/>
</dbReference>
<dbReference type="GO" id="GO:0002949">
    <property type="term" value="P:tRNA threonylcarbamoyladenosine modification"/>
    <property type="evidence" value="ECO:0007669"/>
    <property type="project" value="InterPro"/>
</dbReference>
<accession>A0A444IQK3</accession>
<dbReference type="InterPro" id="IPR022496">
    <property type="entry name" value="T6A_TsaB"/>
</dbReference>
<evidence type="ECO:0000256" key="5">
    <source>
        <dbReference type="ARBA" id="ARBA00023004"/>
    </source>
</evidence>
<keyword evidence="5" id="KW-0408">Iron</keyword>
<dbReference type="EC" id="2.3.1.234" evidence="1"/>
<comment type="catalytic activity">
    <reaction evidence="7">
        <text>L-threonylcarbamoyladenylate + adenosine(37) in tRNA = N(6)-L-threonylcarbamoyladenosine(37) in tRNA + AMP + H(+)</text>
        <dbReference type="Rhea" id="RHEA:37059"/>
        <dbReference type="Rhea" id="RHEA-COMP:10162"/>
        <dbReference type="Rhea" id="RHEA-COMP:10163"/>
        <dbReference type="ChEBI" id="CHEBI:15378"/>
        <dbReference type="ChEBI" id="CHEBI:73682"/>
        <dbReference type="ChEBI" id="CHEBI:74411"/>
        <dbReference type="ChEBI" id="CHEBI:74418"/>
        <dbReference type="ChEBI" id="CHEBI:456215"/>
        <dbReference type="EC" id="2.3.1.234"/>
    </reaction>
</comment>
<dbReference type="CDD" id="cd24032">
    <property type="entry name" value="ASKHA_NBD_TsaB"/>
    <property type="match status" value="1"/>
</dbReference>
<keyword evidence="2" id="KW-0808">Transferase</keyword>
<protein>
    <recommendedName>
        <fullName evidence="1">N(6)-L-threonylcarbamoyladenine synthase</fullName>
        <ecNumber evidence="1">2.3.1.234</ecNumber>
    </recommendedName>
</protein>
<comment type="caution">
    <text evidence="9">The sequence shown here is derived from an EMBL/GenBank/DDBJ whole genome shotgun (WGS) entry which is preliminary data.</text>
</comment>
<dbReference type="EMBL" id="MTKQ01000408">
    <property type="protein sequence ID" value="RWX43072.1"/>
    <property type="molecule type" value="Genomic_DNA"/>
</dbReference>
<sequence length="238" mass="25155">MLDNPLILSLETATGCGSVALTKGGINKGKLLAEATAQPEVTHSRRLLGSVDWAMQAAGVSWEELDGVAISLGPGSFTGLRIGMAAAKGIVFAAQKPLIGVQTLDAIALSCPVIDRPLWCLLDARKQEVYAACYRTGPSGLPEQCSPVEAIRPERLLERINGPALLAGPGLNEYHDLFAEKEGLQLIPPALSNPSAVRIGFLAAGQLLCGEIHDPATIAPMYVRASEAEVNLQKKNRL</sequence>
<feature type="domain" description="Gcp-like" evidence="8">
    <location>
        <begin position="42"/>
        <end position="141"/>
    </location>
</feature>
<evidence type="ECO:0000256" key="6">
    <source>
        <dbReference type="ARBA" id="ARBA00023315"/>
    </source>
</evidence>
<dbReference type="Gene3D" id="3.30.420.40">
    <property type="match status" value="2"/>
</dbReference>
<keyword evidence="6" id="KW-0012">Acyltransferase</keyword>
<reference evidence="9 10" key="1">
    <citation type="submission" date="2017-01" db="EMBL/GenBank/DDBJ databases">
        <title>The cable genome- insights into the physiology and evolution of filamentous bacteria capable of sulfide oxidation via long distance electron transfer.</title>
        <authorList>
            <person name="Schreiber L."/>
            <person name="Bjerg J.T."/>
            <person name="Boggild A."/>
            <person name="Van De Vossenberg J."/>
            <person name="Meysman F."/>
            <person name="Nielsen L.P."/>
            <person name="Schramm A."/>
            <person name="Kjeldsen K.U."/>
        </authorList>
    </citation>
    <scope>NUCLEOTIDE SEQUENCE [LARGE SCALE GENOMIC DNA]</scope>
    <source>
        <strain evidence="9">A2</strain>
    </source>
</reference>
<dbReference type="PRINTS" id="PR00789">
    <property type="entry name" value="OSIALOPTASE"/>
</dbReference>
<evidence type="ECO:0000313" key="10">
    <source>
        <dbReference type="Proteomes" id="UP000286862"/>
    </source>
</evidence>
<evidence type="ECO:0000256" key="4">
    <source>
        <dbReference type="ARBA" id="ARBA00022723"/>
    </source>
</evidence>
<evidence type="ECO:0000256" key="3">
    <source>
        <dbReference type="ARBA" id="ARBA00022694"/>
    </source>
</evidence>
<dbReference type="Pfam" id="PF00814">
    <property type="entry name" value="TsaD"/>
    <property type="match status" value="1"/>
</dbReference>
<evidence type="ECO:0000256" key="7">
    <source>
        <dbReference type="ARBA" id="ARBA00048117"/>
    </source>
</evidence>
<dbReference type="SUPFAM" id="SSF53067">
    <property type="entry name" value="Actin-like ATPase domain"/>
    <property type="match status" value="2"/>
</dbReference>
<evidence type="ECO:0000313" key="9">
    <source>
        <dbReference type="EMBL" id="RWX43072.1"/>
    </source>
</evidence>
<organism evidence="9 10">
    <name type="scientific">Candidatus Electrothrix marina</name>
    <dbReference type="NCBI Taxonomy" id="1859130"/>
    <lineage>
        <taxon>Bacteria</taxon>
        <taxon>Pseudomonadati</taxon>
        <taxon>Thermodesulfobacteriota</taxon>
        <taxon>Desulfobulbia</taxon>
        <taxon>Desulfobulbales</taxon>
        <taxon>Desulfobulbaceae</taxon>
        <taxon>Candidatus Electrothrix</taxon>
    </lineage>
</organism>
<evidence type="ECO:0000256" key="1">
    <source>
        <dbReference type="ARBA" id="ARBA00012156"/>
    </source>
</evidence>
<dbReference type="AlphaFoldDB" id="A0A444IQK3"/>
<dbReference type="InterPro" id="IPR017861">
    <property type="entry name" value="KAE1/TsaD"/>
</dbReference>
<evidence type="ECO:0000259" key="8">
    <source>
        <dbReference type="Pfam" id="PF00814"/>
    </source>
</evidence>
<dbReference type="GO" id="GO:0046872">
    <property type="term" value="F:metal ion binding"/>
    <property type="evidence" value="ECO:0007669"/>
    <property type="project" value="UniProtKB-KW"/>
</dbReference>